<dbReference type="AlphaFoldDB" id="A0A2P1PYB4"/>
<name>A0A2P1PYB4_9GAMM</name>
<evidence type="ECO:0000313" key="3">
    <source>
        <dbReference type="Proteomes" id="UP000241074"/>
    </source>
</evidence>
<keyword evidence="1" id="KW-0812">Transmembrane</keyword>
<protein>
    <submittedName>
        <fullName evidence="2">Uncharacterized protein</fullName>
    </submittedName>
</protein>
<organism evidence="2 3">
    <name type="scientific">Ahniella affigens</name>
    <dbReference type="NCBI Taxonomy" id="2021234"/>
    <lineage>
        <taxon>Bacteria</taxon>
        <taxon>Pseudomonadati</taxon>
        <taxon>Pseudomonadota</taxon>
        <taxon>Gammaproteobacteria</taxon>
        <taxon>Lysobacterales</taxon>
        <taxon>Rhodanobacteraceae</taxon>
        <taxon>Ahniella</taxon>
    </lineage>
</organism>
<evidence type="ECO:0000313" key="2">
    <source>
        <dbReference type="EMBL" id="AVP99829.1"/>
    </source>
</evidence>
<feature type="transmembrane region" description="Helical" evidence="1">
    <location>
        <begin position="67"/>
        <end position="89"/>
    </location>
</feature>
<dbReference type="Proteomes" id="UP000241074">
    <property type="component" value="Chromosome"/>
</dbReference>
<reference evidence="2 3" key="2">
    <citation type="submission" date="2018-03" db="EMBL/GenBank/DDBJ databases">
        <authorList>
            <person name="Keele B.F."/>
        </authorList>
    </citation>
    <scope>NUCLEOTIDE SEQUENCE [LARGE SCALE GENOMIC DNA]</scope>
    <source>
        <strain evidence="2 3">D13</strain>
    </source>
</reference>
<keyword evidence="1" id="KW-1133">Transmembrane helix</keyword>
<reference evidence="2 3" key="1">
    <citation type="submission" date="2018-03" db="EMBL/GenBank/DDBJ databases">
        <title>Ahniella affigens gen. nov., sp. nov., a gammaproteobacterium isolated from sandy soil near a stream.</title>
        <authorList>
            <person name="Ko Y."/>
            <person name="Kim J.-H."/>
        </authorList>
    </citation>
    <scope>NUCLEOTIDE SEQUENCE [LARGE SCALE GENOMIC DNA]</scope>
    <source>
        <strain evidence="2 3">D13</strain>
    </source>
</reference>
<proteinExistence type="predicted"/>
<dbReference type="KEGG" id="xba:C7S18_22800"/>
<sequence length="119" mass="13203">MAKAARWIWAYLAVAPLGLSLDYLVPFLPNNAVFAFVRQLPGINIVFWFAAGLACLVVFWQMGRNLAVAFWIGWPAALLYCFARAFIYPGGWSHFGAPMAVVVLAACLLPGIALWQTRR</sequence>
<feature type="transmembrane region" description="Helical" evidence="1">
    <location>
        <begin position="7"/>
        <end position="28"/>
    </location>
</feature>
<keyword evidence="3" id="KW-1185">Reference proteome</keyword>
<feature type="transmembrane region" description="Helical" evidence="1">
    <location>
        <begin position="40"/>
        <end position="60"/>
    </location>
</feature>
<evidence type="ECO:0000256" key="1">
    <source>
        <dbReference type="SAM" id="Phobius"/>
    </source>
</evidence>
<gene>
    <name evidence="2" type="ORF">C7S18_22800</name>
</gene>
<feature type="transmembrane region" description="Helical" evidence="1">
    <location>
        <begin position="95"/>
        <end position="115"/>
    </location>
</feature>
<keyword evidence="1" id="KW-0472">Membrane</keyword>
<dbReference type="EMBL" id="CP027860">
    <property type="protein sequence ID" value="AVP99829.1"/>
    <property type="molecule type" value="Genomic_DNA"/>
</dbReference>
<accession>A0A2P1PYB4</accession>